<evidence type="ECO:0000313" key="1">
    <source>
        <dbReference type="EMBL" id="SSW69854.1"/>
    </source>
</evidence>
<dbReference type="OrthoDB" id="8908818at2"/>
<protein>
    <submittedName>
        <fullName evidence="1">Chaperone protein SicA</fullName>
    </submittedName>
    <submittedName>
        <fullName evidence="2">SycD/LcrH family type III secretion system chaperone</fullName>
    </submittedName>
</protein>
<sequence length="170" mass="18251">MSLTPEENAVLARNLEAAMEEATGGLASYIRAGGKLGDVLGLAPAELEAMYSLGHALYEQQRYSESFKVFSALVTYDHTQPRYGLALAAASRMLGRHEDALRQYLPAIAADPLDPAPLYYSAESLVELGRRDEAIEALDTVAAMCEGEDKHATVAARARVLRDALAGPQA</sequence>
<dbReference type="InterPro" id="IPR011990">
    <property type="entry name" value="TPR-like_helical_dom_sf"/>
</dbReference>
<evidence type="ECO:0000313" key="2">
    <source>
        <dbReference type="EMBL" id="WXR75517.1"/>
    </source>
</evidence>
<dbReference type="EMBL" id="CP148753">
    <property type="protein sequence ID" value="WXR75517.1"/>
    <property type="molecule type" value="Genomic_DNA"/>
</dbReference>
<dbReference type="InterPro" id="IPR005415">
    <property type="entry name" value="T3SS_Ca_resp_chp_LcrH/SycD"/>
</dbReference>
<dbReference type="NCBIfam" id="TIGR02552">
    <property type="entry name" value="LcrH_SycD"/>
    <property type="match status" value="1"/>
</dbReference>
<accession>A0A446CPI0</accession>
<dbReference type="EMBL" id="UFQC01000020">
    <property type="protein sequence ID" value="SSW69854.1"/>
    <property type="molecule type" value="Genomic_DNA"/>
</dbReference>
<dbReference type="Gene3D" id="1.25.40.10">
    <property type="entry name" value="Tetratricopeptide repeat domain"/>
    <property type="match status" value="1"/>
</dbReference>
<dbReference type="SUPFAM" id="SSF48452">
    <property type="entry name" value="TPR-like"/>
    <property type="match status" value="1"/>
</dbReference>
<organism evidence="1 3">
    <name type="scientific">Achromobacter veterisilvae</name>
    <dbReference type="NCBI Taxonomy" id="2069367"/>
    <lineage>
        <taxon>Bacteria</taxon>
        <taxon>Pseudomonadati</taxon>
        <taxon>Pseudomonadota</taxon>
        <taxon>Betaproteobacteria</taxon>
        <taxon>Burkholderiales</taxon>
        <taxon>Alcaligenaceae</taxon>
        <taxon>Achromobacter</taxon>
    </lineage>
</organism>
<reference evidence="1 3" key="1">
    <citation type="submission" date="2018-07" db="EMBL/GenBank/DDBJ databases">
        <authorList>
            <person name="Peeters C."/>
        </authorList>
    </citation>
    <scope>NUCLEOTIDE SEQUENCE [LARGE SCALE GENOMIC DNA]</scope>
    <source>
        <strain evidence="1 3">LMG 30378</strain>
    </source>
</reference>
<reference evidence="2 4" key="2">
    <citation type="submission" date="2024-03" db="EMBL/GenBank/DDBJ databases">
        <title>Reference genomes for the five species model microbial community.</title>
        <authorList>
            <person name="Padfield D."/>
        </authorList>
    </citation>
    <scope>NUCLEOTIDE SEQUENCE [LARGE SCALE GENOMIC DNA]</scope>
    <source>
        <strain evidence="2 4">AB1</strain>
    </source>
</reference>
<dbReference type="PRINTS" id="PR01595">
    <property type="entry name" value="SYCDCHAPRONE"/>
</dbReference>
<dbReference type="Proteomes" id="UP001456224">
    <property type="component" value="Chromosome"/>
</dbReference>
<evidence type="ECO:0000313" key="4">
    <source>
        <dbReference type="Proteomes" id="UP001456224"/>
    </source>
</evidence>
<dbReference type="RefSeq" id="WP_129242361.1">
    <property type="nucleotide sequence ID" value="NZ_CP148753.1"/>
</dbReference>
<evidence type="ECO:0000313" key="3">
    <source>
        <dbReference type="Proteomes" id="UP000289465"/>
    </source>
</evidence>
<gene>
    <name evidence="1" type="primary">sicA_1</name>
    <name evidence="1" type="ORF">AVE30378_03703</name>
    <name evidence="2" type="ORF">WHX56_08405</name>
</gene>
<keyword evidence="4" id="KW-1185">Reference proteome</keyword>
<dbReference type="AlphaFoldDB" id="A0A446CPI0"/>
<proteinExistence type="predicted"/>
<dbReference type="Proteomes" id="UP000289465">
    <property type="component" value="Unassembled WGS sequence"/>
</dbReference>
<name>A0A446CPI0_9BURK</name>